<comment type="catalytic activity">
    <reaction evidence="1 12 14">
        <text>1-(5-phospho-beta-D-ribosyl)-5-[(5-phospho-beta-D-ribosylamino)methylideneamino]imidazole-4-carboxamide = 5-[(5-phospho-1-deoxy-D-ribulos-1-ylimino)methylamino]-1-(5-phospho-beta-D-ribosyl)imidazole-4-carboxamide</text>
        <dbReference type="Rhea" id="RHEA:15469"/>
        <dbReference type="ChEBI" id="CHEBI:58435"/>
        <dbReference type="ChEBI" id="CHEBI:58525"/>
        <dbReference type="EC" id="5.3.1.16"/>
    </reaction>
</comment>
<evidence type="ECO:0000256" key="6">
    <source>
        <dbReference type="ARBA" id="ARBA00018464"/>
    </source>
</evidence>
<evidence type="ECO:0000256" key="5">
    <source>
        <dbReference type="ARBA" id="ARBA00012550"/>
    </source>
</evidence>
<dbReference type="SUPFAM" id="SSF51366">
    <property type="entry name" value="Ribulose-phoshate binding barrel"/>
    <property type="match status" value="1"/>
</dbReference>
<evidence type="ECO:0000256" key="12">
    <source>
        <dbReference type="HAMAP-Rule" id="MF_01014"/>
    </source>
</evidence>
<dbReference type="PANTHER" id="PTHR43090">
    <property type="entry name" value="1-(5-PHOSPHORIBOSYL)-5-[(5-PHOSPHORIBOSYLAMINO)METHYLIDENEAMINO] IMIDAZOLE-4-CARBOXAMIDE ISOMERASE"/>
    <property type="match status" value="1"/>
</dbReference>
<dbReference type="CDD" id="cd04732">
    <property type="entry name" value="HisA"/>
    <property type="match status" value="1"/>
</dbReference>
<evidence type="ECO:0000256" key="4">
    <source>
        <dbReference type="ARBA" id="ARBA00009667"/>
    </source>
</evidence>
<evidence type="ECO:0000256" key="11">
    <source>
        <dbReference type="ARBA" id="ARBA00030547"/>
    </source>
</evidence>
<evidence type="ECO:0000313" key="15">
    <source>
        <dbReference type="EMBL" id="MBD7913014.1"/>
    </source>
</evidence>
<comment type="subcellular location">
    <subcellularLocation>
        <location evidence="2 12 14">Cytoplasm</location>
    </subcellularLocation>
</comment>
<evidence type="ECO:0000256" key="3">
    <source>
        <dbReference type="ARBA" id="ARBA00005133"/>
    </source>
</evidence>
<evidence type="ECO:0000256" key="10">
    <source>
        <dbReference type="ARBA" id="ARBA00023235"/>
    </source>
</evidence>
<organism evidence="15 16">
    <name type="scientific">Clostridium cibarium</name>
    <dbReference type="NCBI Taxonomy" id="2762247"/>
    <lineage>
        <taxon>Bacteria</taxon>
        <taxon>Bacillati</taxon>
        <taxon>Bacillota</taxon>
        <taxon>Clostridia</taxon>
        <taxon>Eubacteriales</taxon>
        <taxon>Clostridiaceae</taxon>
        <taxon>Clostridium</taxon>
    </lineage>
</organism>
<feature type="active site" description="Proton donor" evidence="12">
    <location>
        <position position="129"/>
    </location>
</feature>
<dbReference type="InterPro" id="IPR011060">
    <property type="entry name" value="RibuloseP-bd_barrel"/>
</dbReference>
<keyword evidence="16" id="KW-1185">Reference proteome</keyword>
<feature type="active site" description="Proton acceptor" evidence="12">
    <location>
        <position position="8"/>
    </location>
</feature>
<evidence type="ECO:0000256" key="2">
    <source>
        <dbReference type="ARBA" id="ARBA00004496"/>
    </source>
</evidence>
<dbReference type="Pfam" id="PF00977">
    <property type="entry name" value="His_biosynth"/>
    <property type="match status" value="1"/>
</dbReference>
<accession>A0ABR8PY13</accession>
<protein>
    <recommendedName>
        <fullName evidence="6 12">1-(5-phosphoribosyl)-5-[(5-phosphoribosylamino)methylideneamino] imidazole-4-carboxamide isomerase</fullName>
        <ecNumber evidence="5 12">5.3.1.16</ecNumber>
    </recommendedName>
    <alternativeName>
        <fullName evidence="11 12">Phosphoribosylformimino-5-aminoimidazole carboxamide ribotide isomerase</fullName>
    </alternativeName>
</protein>
<evidence type="ECO:0000256" key="7">
    <source>
        <dbReference type="ARBA" id="ARBA00022490"/>
    </source>
</evidence>
<dbReference type="Proteomes" id="UP000627781">
    <property type="component" value="Unassembled WGS sequence"/>
</dbReference>
<evidence type="ECO:0000256" key="9">
    <source>
        <dbReference type="ARBA" id="ARBA00023102"/>
    </source>
</evidence>
<dbReference type="RefSeq" id="WP_191769918.1">
    <property type="nucleotide sequence ID" value="NZ_JACSRA010000033.1"/>
</dbReference>
<keyword evidence="7 12" id="KW-0963">Cytoplasm</keyword>
<dbReference type="InterPro" id="IPR013785">
    <property type="entry name" value="Aldolase_TIM"/>
</dbReference>
<comment type="pathway">
    <text evidence="3 12 14">Amino-acid biosynthesis; L-histidine biosynthesis; L-histidine from 5-phospho-alpha-D-ribose 1-diphosphate: step 4/9.</text>
</comment>
<keyword evidence="10 12" id="KW-0413">Isomerase</keyword>
<dbReference type="InterPro" id="IPR006063">
    <property type="entry name" value="HisA_bact_arch"/>
</dbReference>
<dbReference type="HAMAP" id="MF_01014">
    <property type="entry name" value="HisA"/>
    <property type="match status" value="1"/>
</dbReference>
<comment type="caution">
    <text evidence="15">The sequence shown here is derived from an EMBL/GenBank/DDBJ whole genome shotgun (WGS) entry which is preliminary data.</text>
</comment>
<keyword evidence="8 12" id="KW-0028">Amino-acid biosynthesis</keyword>
<dbReference type="EC" id="5.3.1.16" evidence="5 12"/>
<sequence>MIIIPAIDIIDGKPVRLYQGDYNKKEIVADDILETSKSFQDAGAEYIHLVDLDGAKAGKLINREVIIEVANKVSIPVEVGGGIRTYETIKYLIENGVSRIILGTSAMEDEVFLKKAIDNFGEKIAVGIDCKDGYVYGRGWLEGSSLYYIDFAKKLEEYGVKNIIVTDISKDGTLEGPNLEMLSNLKSEVNINITASGGIRDIENIKALNDMNIYGAITGKAIYAKTLSLEEAIKLTKGEV</sequence>
<dbReference type="EMBL" id="JACSRA010000033">
    <property type="protein sequence ID" value="MBD7913014.1"/>
    <property type="molecule type" value="Genomic_DNA"/>
</dbReference>
<dbReference type="GO" id="GO:0003949">
    <property type="term" value="F:1-(5-phosphoribosyl)-5-[(5-phosphoribosylamino)methylideneamino]imidazole-4-carboxamide isomerase activity"/>
    <property type="evidence" value="ECO:0007669"/>
    <property type="project" value="UniProtKB-EC"/>
</dbReference>
<proteinExistence type="inferred from homology"/>
<dbReference type="Gene3D" id="3.20.20.70">
    <property type="entry name" value="Aldolase class I"/>
    <property type="match status" value="1"/>
</dbReference>
<dbReference type="InterPro" id="IPR044524">
    <property type="entry name" value="Isoase_HisA-like"/>
</dbReference>
<name>A0ABR8PY13_9CLOT</name>
<gene>
    <name evidence="12 15" type="primary">hisA</name>
    <name evidence="15" type="ORF">H9661_16805</name>
</gene>
<dbReference type="InterPro" id="IPR006062">
    <property type="entry name" value="His_biosynth"/>
</dbReference>
<reference evidence="15 16" key="1">
    <citation type="submission" date="2020-08" db="EMBL/GenBank/DDBJ databases">
        <title>A Genomic Blueprint of the Chicken Gut Microbiome.</title>
        <authorList>
            <person name="Gilroy R."/>
            <person name="Ravi A."/>
            <person name="Getino M."/>
            <person name="Pursley I."/>
            <person name="Horton D.L."/>
            <person name="Alikhan N.-F."/>
            <person name="Baker D."/>
            <person name="Gharbi K."/>
            <person name="Hall N."/>
            <person name="Watson M."/>
            <person name="Adriaenssens E.M."/>
            <person name="Foster-Nyarko E."/>
            <person name="Jarju S."/>
            <person name="Secka A."/>
            <person name="Antonio M."/>
            <person name="Oren A."/>
            <person name="Chaudhuri R."/>
            <person name="La Ragione R.M."/>
            <person name="Hildebrand F."/>
            <person name="Pallen M.J."/>
        </authorList>
    </citation>
    <scope>NUCLEOTIDE SEQUENCE [LARGE SCALE GENOMIC DNA]</scope>
    <source>
        <strain evidence="15 16">Sa3CVN1</strain>
    </source>
</reference>
<evidence type="ECO:0000256" key="14">
    <source>
        <dbReference type="RuleBase" id="RU003658"/>
    </source>
</evidence>
<evidence type="ECO:0000256" key="8">
    <source>
        <dbReference type="ARBA" id="ARBA00022605"/>
    </source>
</evidence>
<dbReference type="PANTHER" id="PTHR43090:SF2">
    <property type="entry name" value="1-(5-PHOSPHORIBOSYL)-5-[(5-PHOSPHORIBOSYLAMINO)METHYLIDENEAMINO] IMIDAZOLE-4-CARBOXAMIDE ISOMERASE"/>
    <property type="match status" value="1"/>
</dbReference>
<evidence type="ECO:0000313" key="16">
    <source>
        <dbReference type="Proteomes" id="UP000627781"/>
    </source>
</evidence>
<keyword evidence="9 12" id="KW-0368">Histidine biosynthesis</keyword>
<evidence type="ECO:0000256" key="13">
    <source>
        <dbReference type="RuleBase" id="RU003657"/>
    </source>
</evidence>
<dbReference type="NCBIfam" id="TIGR00007">
    <property type="entry name" value="1-(5-phosphoribosyl)-5-[(5-phosphoribosylamino)methylideneamino]imidazole-4-carboxamide isomerase"/>
    <property type="match status" value="1"/>
</dbReference>
<comment type="similarity">
    <text evidence="4 12 13">Belongs to the HisA/HisF family.</text>
</comment>
<evidence type="ECO:0000256" key="1">
    <source>
        <dbReference type="ARBA" id="ARBA00000901"/>
    </source>
</evidence>
<dbReference type="InterPro" id="IPR023016">
    <property type="entry name" value="HisA/PriA"/>
</dbReference>